<accession>A0A413GQT7</accession>
<feature type="signal peptide" evidence="1">
    <location>
        <begin position="1"/>
        <end position="19"/>
    </location>
</feature>
<dbReference type="AlphaFoldDB" id="A0A413GQT7"/>
<proteinExistence type="predicted"/>
<dbReference type="EMBL" id="QSCF01000070">
    <property type="protein sequence ID" value="RGX73517.1"/>
    <property type="molecule type" value="Genomic_DNA"/>
</dbReference>
<protein>
    <submittedName>
        <fullName evidence="2">DUF4925 domain-containing protein</fullName>
    </submittedName>
</protein>
<dbReference type="OrthoDB" id="1049477at2"/>
<organism evidence="2 3">
    <name type="scientific">Bacteroides stercorirosoris</name>
    <dbReference type="NCBI Taxonomy" id="871324"/>
    <lineage>
        <taxon>Bacteria</taxon>
        <taxon>Pseudomonadati</taxon>
        <taxon>Bacteroidota</taxon>
        <taxon>Bacteroidia</taxon>
        <taxon>Bacteroidales</taxon>
        <taxon>Bacteroidaceae</taxon>
        <taxon>Bacteroides</taxon>
    </lineage>
</organism>
<dbReference type="Proteomes" id="UP000286075">
    <property type="component" value="Unassembled WGS sequence"/>
</dbReference>
<dbReference type="Pfam" id="PF16272">
    <property type="entry name" value="DUF4925"/>
    <property type="match status" value="1"/>
</dbReference>
<keyword evidence="1" id="KW-0732">Signal</keyword>
<gene>
    <name evidence="2" type="ORF">DXA68_22825</name>
</gene>
<sequence>MKKNLFYLFALICSMSLFTACSDDDDNSWQKLPQGEIVASNVSLQLNGQNTTGTVSFNALNLESAAVGLKDVIDGYSDVTVDVKMEKQTDGSFKLSGSKDITTKPVRTRSAAFLTVNVDGNITLDGKLSLNLSASGPGLYIGTYSAKTLTLSYGGNLLTGKTVVFDATNGDNVSLLLKDVIPGESETVLTGVSLNEDGFTGTATTTNATVEYSGNRENKVLTLNLNVIMNNPSGWVGTYGLGNYSVGNLEAFGPEFSIVATSSLYVDWQGIEDSTAPLYAALLRGLGGMLLPQVLKDVTFVKDGNITAQYSSNAITMDPNNIMGMLSGIVPSAEDVSALIPSEGWLQSPKNLAFWYEKEGQLYLKLNILGIIETAMGADASALSDVILTILQSEPSTIKGLLNTMLGVDFSGVTDETFATLLTWVKEGIPMDVKSTNGHTYVYLNKEALSPLLKSYKTGNVDTWGEEETTMDIVQIWTAIQKAGIIPEEYAAAGFLVAVVGGYYNMSTEFNLGLDLTK</sequence>
<dbReference type="InterPro" id="IPR032573">
    <property type="entry name" value="DUF4925"/>
</dbReference>
<feature type="chain" id="PRO_5019467073" evidence="1">
    <location>
        <begin position="20"/>
        <end position="518"/>
    </location>
</feature>
<evidence type="ECO:0000256" key="1">
    <source>
        <dbReference type="SAM" id="SignalP"/>
    </source>
</evidence>
<evidence type="ECO:0000313" key="2">
    <source>
        <dbReference type="EMBL" id="RGX73517.1"/>
    </source>
</evidence>
<dbReference type="PROSITE" id="PS51257">
    <property type="entry name" value="PROKAR_LIPOPROTEIN"/>
    <property type="match status" value="1"/>
</dbReference>
<name>A0A413GQT7_9BACE</name>
<dbReference type="RefSeq" id="WP_117988751.1">
    <property type="nucleotide sequence ID" value="NZ_CABMFG010000070.1"/>
</dbReference>
<evidence type="ECO:0000313" key="3">
    <source>
        <dbReference type="Proteomes" id="UP000286075"/>
    </source>
</evidence>
<reference evidence="2 3" key="1">
    <citation type="submission" date="2018-08" db="EMBL/GenBank/DDBJ databases">
        <title>A genome reference for cultivated species of the human gut microbiota.</title>
        <authorList>
            <person name="Zou Y."/>
            <person name="Xue W."/>
            <person name="Luo G."/>
        </authorList>
    </citation>
    <scope>NUCLEOTIDE SEQUENCE [LARGE SCALE GENOMIC DNA]</scope>
    <source>
        <strain evidence="2 3">OF03-9BH</strain>
    </source>
</reference>
<comment type="caution">
    <text evidence="2">The sequence shown here is derived from an EMBL/GenBank/DDBJ whole genome shotgun (WGS) entry which is preliminary data.</text>
</comment>